<dbReference type="InterPro" id="IPR036249">
    <property type="entry name" value="Thioredoxin-like_sf"/>
</dbReference>
<feature type="transmembrane region" description="Helical" evidence="8">
    <location>
        <begin position="357"/>
        <end position="374"/>
    </location>
</feature>
<dbReference type="SUPFAM" id="SSF69000">
    <property type="entry name" value="FAD-dependent thiol oxidase"/>
    <property type="match status" value="1"/>
</dbReference>
<dbReference type="InterPro" id="IPR017937">
    <property type="entry name" value="Thioredoxin_CS"/>
</dbReference>
<evidence type="ECO:0000256" key="6">
    <source>
        <dbReference type="ARBA" id="ARBA00023157"/>
    </source>
</evidence>
<organism evidence="12 13">
    <name type="scientific">Triparma columacea</name>
    <dbReference type="NCBI Taxonomy" id="722753"/>
    <lineage>
        <taxon>Eukaryota</taxon>
        <taxon>Sar</taxon>
        <taxon>Stramenopiles</taxon>
        <taxon>Ochrophyta</taxon>
        <taxon>Bolidophyceae</taxon>
        <taxon>Parmales</taxon>
        <taxon>Triparmaceae</taxon>
        <taxon>Triparma</taxon>
    </lineage>
</organism>
<dbReference type="GO" id="GO:0016971">
    <property type="term" value="F:flavin-dependent sulfhydryl oxidase activity"/>
    <property type="evidence" value="ECO:0007669"/>
    <property type="project" value="InterPro"/>
</dbReference>
<feature type="domain" description="Thioredoxin" evidence="11">
    <location>
        <begin position="11"/>
        <end position="159"/>
    </location>
</feature>
<keyword evidence="8" id="KW-0472">Membrane</keyword>
<dbReference type="InterPro" id="IPR039798">
    <property type="entry name" value="Sulfhydryl_oxidase"/>
</dbReference>
<evidence type="ECO:0000313" key="13">
    <source>
        <dbReference type="Proteomes" id="UP001165065"/>
    </source>
</evidence>
<evidence type="ECO:0000256" key="1">
    <source>
        <dbReference type="ARBA" id="ARBA00001974"/>
    </source>
</evidence>
<gene>
    <name evidence="12" type="ORF">TrCOL_g3421</name>
</gene>
<name>A0A9W7L917_9STRA</name>
<dbReference type="EMBL" id="BRYA01000097">
    <property type="protein sequence ID" value="GMI39120.1"/>
    <property type="molecule type" value="Genomic_DNA"/>
</dbReference>
<dbReference type="PROSITE" id="PS00194">
    <property type="entry name" value="THIOREDOXIN_1"/>
    <property type="match status" value="1"/>
</dbReference>
<evidence type="ECO:0000256" key="5">
    <source>
        <dbReference type="ARBA" id="ARBA00023002"/>
    </source>
</evidence>
<keyword evidence="7" id="KW-0325">Glycoprotein</keyword>
<protein>
    <recommendedName>
        <fullName evidence="8">Sulfhydryl oxidase</fullName>
        <ecNumber evidence="8">1.8.3.2</ecNumber>
    </recommendedName>
</protein>
<evidence type="ECO:0000259" key="10">
    <source>
        <dbReference type="PROSITE" id="PS51324"/>
    </source>
</evidence>
<keyword evidence="8" id="KW-0812">Transmembrane</keyword>
<comment type="cofactor">
    <cofactor evidence="1 8">
        <name>FAD</name>
        <dbReference type="ChEBI" id="CHEBI:57692"/>
    </cofactor>
</comment>
<dbReference type="InterPro" id="IPR017905">
    <property type="entry name" value="ERV/ALR_sulphydryl_oxidase"/>
</dbReference>
<evidence type="ECO:0000256" key="4">
    <source>
        <dbReference type="ARBA" id="ARBA00022827"/>
    </source>
</evidence>
<comment type="caution">
    <text evidence="12">The sequence shown here is derived from an EMBL/GenBank/DDBJ whole genome shotgun (WGS) entry which is preliminary data.</text>
</comment>
<evidence type="ECO:0000256" key="7">
    <source>
        <dbReference type="ARBA" id="ARBA00023180"/>
    </source>
</evidence>
<dbReference type="PANTHER" id="PTHR22897:SF8">
    <property type="entry name" value="SULFHYDRYL OXIDASE"/>
    <property type="match status" value="1"/>
</dbReference>
<dbReference type="GO" id="GO:0003756">
    <property type="term" value="F:protein disulfide isomerase activity"/>
    <property type="evidence" value="ECO:0007669"/>
    <property type="project" value="TreeGrafter"/>
</dbReference>
<keyword evidence="6" id="KW-1015">Disulfide bond</keyword>
<evidence type="ECO:0000256" key="3">
    <source>
        <dbReference type="ARBA" id="ARBA00022729"/>
    </source>
</evidence>
<dbReference type="AlphaFoldDB" id="A0A9W7L917"/>
<dbReference type="PROSITE" id="PS51324">
    <property type="entry name" value="ERV_ALR"/>
    <property type="match status" value="1"/>
</dbReference>
<reference evidence="13" key="1">
    <citation type="journal article" date="2023" name="Commun. Biol.">
        <title>Genome analysis of Parmales, the sister group of diatoms, reveals the evolutionary specialization of diatoms from phago-mixotrophs to photoautotrophs.</title>
        <authorList>
            <person name="Ban H."/>
            <person name="Sato S."/>
            <person name="Yoshikawa S."/>
            <person name="Yamada K."/>
            <person name="Nakamura Y."/>
            <person name="Ichinomiya M."/>
            <person name="Sato N."/>
            <person name="Blanc-Mathieu R."/>
            <person name="Endo H."/>
            <person name="Kuwata A."/>
            <person name="Ogata H."/>
        </authorList>
    </citation>
    <scope>NUCLEOTIDE SEQUENCE [LARGE SCALE GENOMIC DNA]</scope>
</reference>
<dbReference type="GO" id="GO:0005615">
    <property type="term" value="C:extracellular space"/>
    <property type="evidence" value="ECO:0007669"/>
    <property type="project" value="TreeGrafter"/>
</dbReference>
<evidence type="ECO:0000256" key="8">
    <source>
        <dbReference type="RuleBase" id="RU371123"/>
    </source>
</evidence>
<keyword evidence="2 8" id="KW-0285">Flavoprotein</keyword>
<accession>A0A9W7L917</accession>
<dbReference type="GO" id="GO:0000139">
    <property type="term" value="C:Golgi membrane"/>
    <property type="evidence" value="ECO:0007669"/>
    <property type="project" value="TreeGrafter"/>
</dbReference>
<sequence>MIFPLLLLLLLKFTHSSNDFLYSTSPHVLEVESLPINEPPYLTLDRPSLVIFYAPWCPHCKQYKSTYEEVGERLSNLKQIQPIPALAVSCTAHKAYCLEMEVHGYPTMKYWDEGGWQEIKERKVDDIEAKISTFMDMVEEHGGALPCHVAVKALQKERRESVGNTIIMDKFKQSLLEAFEIKPVLHSGDGGLSLDLSWSQVCSQGTPGSGYTCGMWSLLHTLSISVRHSSSGKAFAEAVRGLIAEHFPCEECRMHFLHEYDHCDHGACEIVDGEVDAGRALIWLWRVHNSVSQRVNEDEGMWWPTREECPQCWSESMGEHEDEIAEYVVEYYSKGDEKRGGSVGGGLEEWTSRRISIALPVIFGVLFCGLFVWNRKGGRRSGARRGDFRRKYRKV</sequence>
<dbReference type="SUPFAM" id="SSF52833">
    <property type="entry name" value="Thioredoxin-like"/>
    <property type="match status" value="1"/>
</dbReference>
<dbReference type="EC" id="1.8.3.2" evidence="8"/>
<comment type="catalytic activity">
    <reaction evidence="8">
        <text>2 R'C(R)SH + O2 = R'C(R)S-S(R)CR' + H2O2</text>
        <dbReference type="Rhea" id="RHEA:17357"/>
        <dbReference type="ChEBI" id="CHEBI:15379"/>
        <dbReference type="ChEBI" id="CHEBI:16240"/>
        <dbReference type="ChEBI" id="CHEBI:16520"/>
        <dbReference type="ChEBI" id="CHEBI:17412"/>
        <dbReference type="EC" id="1.8.3.2"/>
    </reaction>
</comment>
<dbReference type="Gene3D" id="1.20.120.310">
    <property type="entry name" value="ERV/ALR sulfhydryl oxidase domain"/>
    <property type="match status" value="1"/>
</dbReference>
<dbReference type="Pfam" id="PF00085">
    <property type="entry name" value="Thioredoxin"/>
    <property type="match status" value="1"/>
</dbReference>
<evidence type="ECO:0000313" key="12">
    <source>
        <dbReference type="EMBL" id="GMI39120.1"/>
    </source>
</evidence>
<proteinExistence type="predicted"/>
<keyword evidence="13" id="KW-1185">Reference proteome</keyword>
<dbReference type="Gene3D" id="3.40.30.10">
    <property type="entry name" value="Glutaredoxin"/>
    <property type="match status" value="1"/>
</dbReference>
<feature type="domain" description="ERV/ALR sulfhydryl oxidase" evidence="10">
    <location>
        <begin position="203"/>
        <end position="313"/>
    </location>
</feature>
<keyword evidence="3 9" id="KW-0732">Signal</keyword>
<keyword evidence="8" id="KW-1133">Transmembrane helix</keyword>
<dbReference type="Pfam" id="PF04777">
    <property type="entry name" value="Evr1_Alr"/>
    <property type="match status" value="1"/>
</dbReference>
<dbReference type="PANTHER" id="PTHR22897">
    <property type="entry name" value="QUIESCIN Q6-RELATED SULFHYDRYL OXIDASE"/>
    <property type="match status" value="1"/>
</dbReference>
<dbReference type="OrthoDB" id="59470at2759"/>
<evidence type="ECO:0000256" key="2">
    <source>
        <dbReference type="ARBA" id="ARBA00022630"/>
    </source>
</evidence>
<dbReference type="CDD" id="cd02961">
    <property type="entry name" value="PDI_a_family"/>
    <property type="match status" value="1"/>
</dbReference>
<dbReference type="PROSITE" id="PS51352">
    <property type="entry name" value="THIOREDOXIN_2"/>
    <property type="match status" value="1"/>
</dbReference>
<evidence type="ECO:0000256" key="9">
    <source>
        <dbReference type="SAM" id="SignalP"/>
    </source>
</evidence>
<dbReference type="GO" id="GO:0006457">
    <property type="term" value="P:protein folding"/>
    <property type="evidence" value="ECO:0007669"/>
    <property type="project" value="TreeGrafter"/>
</dbReference>
<keyword evidence="4 8" id="KW-0274">FAD</keyword>
<dbReference type="Proteomes" id="UP001165065">
    <property type="component" value="Unassembled WGS sequence"/>
</dbReference>
<keyword evidence="5 8" id="KW-0560">Oxidoreductase</keyword>
<feature type="signal peptide" evidence="9">
    <location>
        <begin position="1"/>
        <end position="16"/>
    </location>
</feature>
<evidence type="ECO:0000259" key="11">
    <source>
        <dbReference type="PROSITE" id="PS51352"/>
    </source>
</evidence>
<dbReference type="InterPro" id="IPR036774">
    <property type="entry name" value="ERV/ALR_sulphydryl_oxid_sf"/>
</dbReference>
<feature type="chain" id="PRO_5040803045" description="Sulfhydryl oxidase" evidence="9">
    <location>
        <begin position="17"/>
        <end position="395"/>
    </location>
</feature>
<dbReference type="InterPro" id="IPR013766">
    <property type="entry name" value="Thioredoxin_domain"/>
</dbReference>